<keyword evidence="1" id="KW-1133">Transmembrane helix</keyword>
<evidence type="ECO:0000256" key="1">
    <source>
        <dbReference type="SAM" id="Phobius"/>
    </source>
</evidence>
<keyword evidence="1" id="KW-0472">Membrane</keyword>
<proteinExistence type="predicted"/>
<feature type="transmembrane region" description="Helical" evidence="1">
    <location>
        <begin position="43"/>
        <end position="64"/>
    </location>
</feature>
<dbReference type="Proteomes" id="UP000276443">
    <property type="component" value="Unassembled WGS sequence"/>
</dbReference>
<keyword evidence="3" id="KW-1185">Reference proteome</keyword>
<gene>
    <name evidence="2" type="ORF">EDC24_1692</name>
</gene>
<reference evidence="2 3" key="1">
    <citation type="submission" date="2018-11" db="EMBL/GenBank/DDBJ databases">
        <title>Genomic Encyclopedia of Type Strains, Phase IV (KMG-IV): sequencing the most valuable type-strain genomes for metagenomic binning, comparative biology and taxonomic classification.</title>
        <authorList>
            <person name="Goeker M."/>
        </authorList>
    </citation>
    <scope>NUCLEOTIDE SEQUENCE [LARGE SCALE GENOMIC DNA]</scope>
    <source>
        <strain evidence="2 3">DSM 18090</strain>
    </source>
</reference>
<dbReference type="RefSeq" id="WP_124221591.1">
    <property type="nucleotide sequence ID" value="NZ_RKRF01000009.1"/>
</dbReference>
<dbReference type="OrthoDB" id="2873528at2"/>
<accession>A0A3N5B683</accession>
<dbReference type="EMBL" id="RKRF01000009">
    <property type="protein sequence ID" value="RPF53196.1"/>
    <property type="molecule type" value="Genomic_DNA"/>
</dbReference>
<keyword evidence="1" id="KW-0812">Transmembrane</keyword>
<name>A0A3N5B683_9BACI</name>
<evidence type="ECO:0000313" key="2">
    <source>
        <dbReference type="EMBL" id="RPF53196.1"/>
    </source>
</evidence>
<comment type="caution">
    <text evidence="2">The sequence shown here is derived from an EMBL/GenBank/DDBJ whole genome shotgun (WGS) entry which is preliminary data.</text>
</comment>
<sequence length="343" mass="39682">MSKEFVNSKREYVEDISFTEVDREQVLEKIQESKQSVPTKKGIFHPIPVALTLITSLIIAVLFLTNIENLVTPSTGTESDLEKTEGYIVKIEENEAIITNSETQQNISYTNIPEEFKLGQMVTGWHEKVNDRANVELQDYEIKQGETIDGSDLTDEEAIRTALKAEEFKRADHPIIESVQYHSDSRVWSIQVSTNDQDSLVIDVDDQTNEVITNQNNETDETPNFDDILTQYEQTLKSLKNNETQYIDFNNEEELKNYLTQAMSESLAEIHIETYIDEREGGLYLIETEFPTFIDTEKDYQTEQQDAETYYVKQQVDTELMEHPHVTVVIKKRQDQWIVADTE</sequence>
<evidence type="ECO:0000313" key="3">
    <source>
        <dbReference type="Proteomes" id="UP000276443"/>
    </source>
</evidence>
<dbReference type="AlphaFoldDB" id="A0A3N5B683"/>
<organism evidence="2 3">
    <name type="scientific">Aquisalibacillus elongatus</name>
    <dbReference type="NCBI Taxonomy" id="485577"/>
    <lineage>
        <taxon>Bacteria</taxon>
        <taxon>Bacillati</taxon>
        <taxon>Bacillota</taxon>
        <taxon>Bacilli</taxon>
        <taxon>Bacillales</taxon>
        <taxon>Bacillaceae</taxon>
        <taxon>Aquisalibacillus</taxon>
    </lineage>
</organism>
<protein>
    <submittedName>
        <fullName evidence="2">Uncharacterized protein</fullName>
    </submittedName>
</protein>